<dbReference type="AlphaFoldDB" id="Q0CP11"/>
<dbReference type="GeneID" id="4319865"/>
<proteinExistence type="predicted"/>
<keyword evidence="1" id="KW-0328">Glycosyltransferase</keyword>
<accession>Q0CP11</accession>
<dbReference type="GO" id="GO:0016757">
    <property type="term" value="F:glycosyltransferase activity"/>
    <property type="evidence" value="ECO:0007669"/>
    <property type="project" value="UniProtKB-KW"/>
</dbReference>
<dbReference type="VEuPathDB" id="FungiDB:ATEG_04573"/>
<dbReference type="PANTHER" id="PTHR31591:SF5">
    <property type="entry name" value="DOLICHOL-PHOSPHATE MANNOSYLTRANSFERASE"/>
    <property type="match status" value="1"/>
</dbReference>
<dbReference type="Gene3D" id="3.40.50.1820">
    <property type="entry name" value="alpha/beta hydrolase"/>
    <property type="match status" value="1"/>
</dbReference>
<reference evidence="2" key="1">
    <citation type="submission" date="2005-09" db="EMBL/GenBank/DDBJ databases">
        <title>Annotation of the Aspergillus terreus NIH2624 genome.</title>
        <authorList>
            <person name="Birren B.W."/>
            <person name="Lander E.S."/>
            <person name="Galagan J.E."/>
            <person name="Nusbaum C."/>
            <person name="Devon K."/>
            <person name="Henn M."/>
            <person name="Ma L.-J."/>
            <person name="Jaffe D.B."/>
            <person name="Butler J."/>
            <person name="Alvarez P."/>
            <person name="Gnerre S."/>
            <person name="Grabherr M."/>
            <person name="Kleber M."/>
            <person name="Mauceli E.W."/>
            <person name="Brockman W."/>
            <person name="Rounsley S."/>
            <person name="Young S.K."/>
            <person name="LaButti K."/>
            <person name="Pushparaj V."/>
            <person name="DeCaprio D."/>
            <person name="Crawford M."/>
            <person name="Koehrsen M."/>
            <person name="Engels R."/>
            <person name="Montgomery P."/>
            <person name="Pearson M."/>
            <person name="Howarth C."/>
            <person name="Larson L."/>
            <person name="Luoma S."/>
            <person name="White J."/>
            <person name="Alvarado L."/>
            <person name="Kodira C.D."/>
            <person name="Zeng Q."/>
            <person name="Oleary S."/>
            <person name="Yandava C."/>
            <person name="Denning D.W."/>
            <person name="Nierman W.C."/>
            <person name="Milne T."/>
            <person name="Madden K."/>
        </authorList>
    </citation>
    <scope>NUCLEOTIDE SEQUENCE [LARGE SCALE GENOMIC DNA]</scope>
    <source>
        <strain evidence="2">NIH 2624 / FGSC A1156</strain>
    </source>
</reference>
<dbReference type="HOGENOM" id="CLU_532050_0_0_1"/>
<dbReference type="InterPro" id="IPR029058">
    <property type="entry name" value="AB_hydrolase_fold"/>
</dbReference>
<organism evidence="1 2">
    <name type="scientific">Aspergillus terreus (strain NIH 2624 / FGSC A1156)</name>
    <dbReference type="NCBI Taxonomy" id="341663"/>
    <lineage>
        <taxon>Eukaryota</taxon>
        <taxon>Fungi</taxon>
        <taxon>Dikarya</taxon>
        <taxon>Ascomycota</taxon>
        <taxon>Pezizomycotina</taxon>
        <taxon>Eurotiomycetes</taxon>
        <taxon>Eurotiomycetidae</taxon>
        <taxon>Eurotiales</taxon>
        <taxon>Aspergillaceae</taxon>
        <taxon>Aspergillus</taxon>
        <taxon>Aspergillus subgen. Circumdati</taxon>
    </lineage>
</organism>
<dbReference type="ESTHER" id="asptn-q0cp11">
    <property type="family name" value="Fusarinine_C_esterase_sidJ"/>
</dbReference>
<dbReference type="EMBL" id="CH476599">
    <property type="protein sequence ID" value="EAU35020.1"/>
    <property type="molecule type" value="Genomic_DNA"/>
</dbReference>
<dbReference type="Proteomes" id="UP000007963">
    <property type="component" value="Unassembled WGS sequence"/>
</dbReference>
<dbReference type="eggNOG" id="KOG4840">
    <property type="taxonomic scope" value="Eukaryota"/>
</dbReference>
<dbReference type="OrthoDB" id="10034502at2759"/>
<dbReference type="PANTHER" id="PTHR31591">
    <property type="entry name" value="UPF0613 PROTEIN PB24D3.06C"/>
    <property type="match status" value="1"/>
</dbReference>
<name>Q0CP11_ASPTN</name>
<protein>
    <submittedName>
        <fullName evidence="1">Dolichol-phosphate mannosyltransferase</fullName>
    </submittedName>
</protein>
<dbReference type="Pfam" id="PF08538">
    <property type="entry name" value="DUF1749"/>
    <property type="match status" value="1"/>
</dbReference>
<dbReference type="OMA" id="NANELTH"/>
<dbReference type="SUPFAM" id="SSF53474">
    <property type="entry name" value="alpha/beta-Hydrolases"/>
    <property type="match status" value="1"/>
</dbReference>
<sequence>MALSHPGVLHQYAAGLVAFEYTSTPATPKPNSLLFVGGLTDGLGTVPYVTTLAKALETTDWSLFHLVLTSSYKGWGLGSLDQDIEQIGQCVDYVRRVKGASAPQSKVVVMGHSTGSQDVLHYLIAPNPVPQNSTVGNANELTHQPRPPLDGAIMQAPVSDRDSLLRGVRDVPELKATYDQLVDMARRQVPGEVLPLNLTTTLGFPSNNPINAYRFLSLASPDSPAHPADDDLFSTDLTDQRLAETFGVVAKRGMLRSRLMALYSGADEFAVPGVDKNALLARWKKATNAGGEGTWDDNSAVIPGASHNVKDTIGRGGLIGGIHAFANPIHKRDGTLGNLEAHGLGPDHHLHLETVPLALGAVDDLLKHALLVQPEATSQVAHAGHQHDIGDEVGRARGELPEQIPPVHAALDTVAAGVPRAADDVGVRLLLDANHLRDELGVVAEVGVHDDDVVARGELEAVDIRGAQAQLACARSQVDVFGAPELLELLRDFEGAIGRAVVDNHYLPVEVT</sequence>
<evidence type="ECO:0000313" key="2">
    <source>
        <dbReference type="Proteomes" id="UP000007963"/>
    </source>
</evidence>
<dbReference type="RefSeq" id="XP_001213751.1">
    <property type="nucleotide sequence ID" value="XM_001213751.1"/>
</dbReference>
<dbReference type="InterPro" id="IPR013744">
    <property type="entry name" value="SidJ"/>
</dbReference>
<keyword evidence="1" id="KW-0808">Transferase</keyword>
<gene>
    <name evidence="1" type="ORF">ATEG_04573</name>
</gene>
<evidence type="ECO:0000313" key="1">
    <source>
        <dbReference type="EMBL" id="EAU35020.1"/>
    </source>
</evidence>